<dbReference type="InterPro" id="IPR006175">
    <property type="entry name" value="YjgF/YER057c/UK114"/>
</dbReference>
<reference evidence="2" key="1">
    <citation type="submission" date="2024-07" db="EMBL/GenBank/DDBJ databases">
        <authorList>
            <person name="Li J."/>
            <person name="Wei H."/>
            <person name="Ma J."/>
        </authorList>
    </citation>
    <scope>NUCLEOTIDE SEQUENCE</scope>
    <source>
        <strain evidence="2">AMU7</strain>
    </source>
</reference>
<keyword evidence="2" id="KW-0378">Hydrolase</keyword>
<dbReference type="GO" id="GO:0019239">
    <property type="term" value="F:deaminase activity"/>
    <property type="evidence" value="ECO:0007669"/>
    <property type="project" value="TreeGrafter"/>
</dbReference>
<dbReference type="AlphaFoldDB" id="A0AB39YP09"/>
<evidence type="ECO:0000313" key="2">
    <source>
        <dbReference type="EMBL" id="XDV72060.1"/>
    </source>
</evidence>
<dbReference type="SUPFAM" id="SSF55298">
    <property type="entry name" value="YjgF-like"/>
    <property type="match status" value="1"/>
</dbReference>
<dbReference type="InterPro" id="IPR035959">
    <property type="entry name" value="RutC-like_sf"/>
</dbReference>
<evidence type="ECO:0000256" key="1">
    <source>
        <dbReference type="ARBA" id="ARBA00010552"/>
    </source>
</evidence>
<comment type="similarity">
    <text evidence="1">Belongs to the RutC family.</text>
</comment>
<gene>
    <name evidence="2" type="ORF">ABQM86_02405</name>
</gene>
<proteinExistence type="inferred from homology"/>
<sequence length="126" mass="13627">MTRLHVATDLAPSPAGPYSQAIVANGLLYTAGQTPHDPITDERVGITIEEQTVQAMENLGHVLGAHGLDFSHVIKATVHLHHPRRDFDGFNAVYEKYVVAPYPARTTVGSFLGDFLVEIDVVAAIP</sequence>
<protein>
    <submittedName>
        <fullName evidence="2">RidA family protein</fullName>
        <ecNumber evidence="2">3.5.-.-</ecNumber>
    </submittedName>
</protein>
<dbReference type="Pfam" id="PF01042">
    <property type="entry name" value="Ribonuc_L-PSP"/>
    <property type="match status" value="1"/>
</dbReference>
<dbReference type="PANTHER" id="PTHR11803">
    <property type="entry name" value="2-IMINOBUTANOATE/2-IMINOPROPANOATE DEAMINASE RIDA"/>
    <property type="match status" value="1"/>
</dbReference>
<dbReference type="PANTHER" id="PTHR11803:SF39">
    <property type="entry name" value="2-IMINOBUTANOATE_2-IMINOPROPANOATE DEAMINASE"/>
    <property type="match status" value="1"/>
</dbReference>
<dbReference type="Gene3D" id="3.30.1330.40">
    <property type="entry name" value="RutC-like"/>
    <property type="match status" value="1"/>
</dbReference>
<organism evidence="2">
    <name type="scientific">Paenarthrobacter sp. AMU7</name>
    <dbReference type="NCBI Taxonomy" id="3162492"/>
    <lineage>
        <taxon>Bacteria</taxon>
        <taxon>Bacillati</taxon>
        <taxon>Actinomycetota</taxon>
        <taxon>Actinomycetes</taxon>
        <taxon>Micrococcales</taxon>
        <taxon>Micrococcaceae</taxon>
        <taxon>Paenarthrobacter</taxon>
    </lineage>
</organism>
<dbReference type="RefSeq" id="WP_207595938.1">
    <property type="nucleotide sequence ID" value="NZ_CP165735.1"/>
</dbReference>
<name>A0AB39YP09_9MICC</name>
<dbReference type="GO" id="GO:0005829">
    <property type="term" value="C:cytosol"/>
    <property type="evidence" value="ECO:0007669"/>
    <property type="project" value="TreeGrafter"/>
</dbReference>
<dbReference type="FunFam" id="3.30.1330.40:FF:000001">
    <property type="entry name" value="L-PSP family endoribonuclease"/>
    <property type="match status" value="1"/>
</dbReference>
<dbReference type="EC" id="3.5.-.-" evidence="2"/>
<dbReference type="EMBL" id="CP165735">
    <property type="protein sequence ID" value="XDV72060.1"/>
    <property type="molecule type" value="Genomic_DNA"/>
</dbReference>
<dbReference type="CDD" id="cd00448">
    <property type="entry name" value="YjgF_YER057c_UK114_family"/>
    <property type="match status" value="1"/>
</dbReference>
<accession>A0AB39YP09</accession>